<dbReference type="Proteomes" id="UP001516400">
    <property type="component" value="Unassembled WGS sequence"/>
</dbReference>
<name>A0ABD2MUC8_9CUCU</name>
<sequence>MNEDSVSYRDHVRRNGFPISTLLFILLSYKAASIDESESKFTTSTSSEETDPIVENLKKIVQLSCKNVLEKLETLYPDFNLVKVFSDVKALRPEKVIERVQEFKENMLSFPDKLVEFFGDLIGTAG</sequence>
<reference evidence="1 2" key="1">
    <citation type="journal article" date="2021" name="BMC Biol.">
        <title>Horizontally acquired antibacterial genes associated with adaptive radiation of ladybird beetles.</title>
        <authorList>
            <person name="Li H.S."/>
            <person name="Tang X.F."/>
            <person name="Huang Y.H."/>
            <person name="Xu Z.Y."/>
            <person name="Chen M.L."/>
            <person name="Du X.Y."/>
            <person name="Qiu B.Y."/>
            <person name="Chen P.T."/>
            <person name="Zhang W."/>
            <person name="Slipinski A."/>
            <person name="Escalona H.E."/>
            <person name="Waterhouse R.M."/>
            <person name="Zwick A."/>
            <person name="Pang H."/>
        </authorList>
    </citation>
    <scope>NUCLEOTIDE SEQUENCE [LARGE SCALE GENOMIC DNA]</scope>
    <source>
        <strain evidence="1">SYSU2018</strain>
    </source>
</reference>
<protein>
    <submittedName>
        <fullName evidence="1">Uncharacterized protein</fullName>
    </submittedName>
</protein>
<dbReference type="AlphaFoldDB" id="A0ABD2MUC8"/>
<gene>
    <name evidence="1" type="ORF">HHI36_009079</name>
</gene>
<dbReference type="EMBL" id="JABFTP020000021">
    <property type="protein sequence ID" value="KAL3270023.1"/>
    <property type="molecule type" value="Genomic_DNA"/>
</dbReference>
<comment type="caution">
    <text evidence="1">The sequence shown here is derived from an EMBL/GenBank/DDBJ whole genome shotgun (WGS) entry which is preliminary data.</text>
</comment>
<proteinExistence type="predicted"/>
<organism evidence="1 2">
    <name type="scientific">Cryptolaemus montrouzieri</name>
    <dbReference type="NCBI Taxonomy" id="559131"/>
    <lineage>
        <taxon>Eukaryota</taxon>
        <taxon>Metazoa</taxon>
        <taxon>Ecdysozoa</taxon>
        <taxon>Arthropoda</taxon>
        <taxon>Hexapoda</taxon>
        <taxon>Insecta</taxon>
        <taxon>Pterygota</taxon>
        <taxon>Neoptera</taxon>
        <taxon>Endopterygota</taxon>
        <taxon>Coleoptera</taxon>
        <taxon>Polyphaga</taxon>
        <taxon>Cucujiformia</taxon>
        <taxon>Coccinelloidea</taxon>
        <taxon>Coccinellidae</taxon>
        <taxon>Scymninae</taxon>
        <taxon>Scymnini</taxon>
        <taxon>Cryptolaemus</taxon>
    </lineage>
</organism>
<keyword evidence="2" id="KW-1185">Reference proteome</keyword>
<evidence type="ECO:0000313" key="2">
    <source>
        <dbReference type="Proteomes" id="UP001516400"/>
    </source>
</evidence>
<evidence type="ECO:0000313" key="1">
    <source>
        <dbReference type="EMBL" id="KAL3270023.1"/>
    </source>
</evidence>
<accession>A0ABD2MUC8</accession>